<proteinExistence type="predicted"/>
<dbReference type="GeneID" id="6344932"/>
<dbReference type="Proteomes" id="UP000001471">
    <property type="component" value="Unassembled WGS sequence"/>
</dbReference>
<gene>
    <name evidence="1" type="ORF">PTRG_06668</name>
</gene>
<name>B2W9L0_PYRTR</name>
<dbReference type="EMBL" id="DS231620">
    <property type="protein sequence ID" value="EDU49588.1"/>
    <property type="molecule type" value="Genomic_DNA"/>
</dbReference>
<organism evidence="1 2">
    <name type="scientific">Pyrenophora tritici-repentis (strain Pt-1C-BFP)</name>
    <name type="common">Wheat tan spot fungus</name>
    <name type="synonym">Drechslera tritici-repentis</name>
    <dbReference type="NCBI Taxonomy" id="426418"/>
    <lineage>
        <taxon>Eukaryota</taxon>
        <taxon>Fungi</taxon>
        <taxon>Dikarya</taxon>
        <taxon>Ascomycota</taxon>
        <taxon>Pezizomycotina</taxon>
        <taxon>Dothideomycetes</taxon>
        <taxon>Pleosporomycetidae</taxon>
        <taxon>Pleosporales</taxon>
        <taxon>Pleosporineae</taxon>
        <taxon>Pleosporaceae</taxon>
        <taxon>Pyrenophora</taxon>
    </lineage>
</organism>
<sequence>MKEVLQGDGAFCHTGIVSASSLASFLENQHFLELCQNEKDRSYLNILRFGDIHRSDVALITRICDWILKQRNTAWLKDVDIAEAAVDDFRRSLREFLMNELKDHNGIFVKALKAPIRDPGQQHHDMSFGRV</sequence>
<accession>B2W9L0</accession>
<protein>
    <submittedName>
        <fullName evidence="1">Uncharacterized protein</fullName>
    </submittedName>
</protein>
<evidence type="ECO:0000313" key="2">
    <source>
        <dbReference type="Proteomes" id="UP000001471"/>
    </source>
</evidence>
<evidence type="ECO:0000313" key="1">
    <source>
        <dbReference type="EMBL" id="EDU49588.1"/>
    </source>
</evidence>
<dbReference type="InParanoid" id="B2W9L0"/>
<dbReference type="KEGG" id="ptrr:6344932"/>
<dbReference type="HOGENOM" id="CLU_1928671_0_0_1"/>
<reference evidence="2" key="1">
    <citation type="journal article" date="2013" name="G3 (Bethesda)">
        <title>Comparative genomics of a plant-pathogenic fungus, Pyrenophora tritici-repentis, reveals transduplication and the impact of repeat elements on pathogenicity and population divergence.</title>
        <authorList>
            <person name="Manning V.A."/>
            <person name="Pandelova I."/>
            <person name="Dhillon B."/>
            <person name="Wilhelm L.J."/>
            <person name="Goodwin S.B."/>
            <person name="Berlin A.M."/>
            <person name="Figueroa M."/>
            <person name="Freitag M."/>
            <person name="Hane J.K."/>
            <person name="Henrissat B."/>
            <person name="Holman W.H."/>
            <person name="Kodira C.D."/>
            <person name="Martin J."/>
            <person name="Oliver R.P."/>
            <person name="Robbertse B."/>
            <person name="Schackwitz W."/>
            <person name="Schwartz D.C."/>
            <person name="Spatafora J.W."/>
            <person name="Turgeon B.G."/>
            <person name="Yandava C."/>
            <person name="Young S."/>
            <person name="Zhou S."/>
            <person name="Zeng Q."/>
            <person name="Grigoriev I.V."/>
            <person name="Ma L.-J."/>
            <person name="Ciuffetti L.M."/>
        </authorList>
    </citation>
    <scope>NUCLEOTIDE SEQUENCE [LARGE SCALE GENOMIC DNA]</scope>
    <source>
        <strain evidence="2">Pt-1C-BFP</strain>
    </source>
</reference>
<dbReference type="AlphaFoldDB" id="B2W9L0"/>